<evidence type="ECO:0000313" key="2">
    <source>
        <dbReference type="EMBL" id="RIL39503.1"/>
    </source>
</evidence>
<organism evidence="2 3">
    <name type="scientific">Staphylococcus gallinarum</name>
    <dbReference type="NCBI Taxonomy" id="1293"/>
    <lineage>
        <taxon>Bacteria</taxon>
        <taxon>Bacillati</taxon>
        <taxon>Bacillota</taxon>
        <taxon>Bacilli</taxon>
        <taxon>Bacillales</taxon>
        <taxon>Staphylococcaceae</taxon>
        <taxon>Staphylococcus</taxon>
    </lineage>
</organism>
<evidence type="ECO:0000259" key="1">
    <source>
        <dbReference type="Pfam" id="PF08460"/>
    </source>
</evidence>
<dbReference type="EMBL" id="QXRZ01000172">
    <property type="protein sequence ID" value="RIL39503.1"/>
    <property type="molecule type" value="Genomic_DNA"/>
</dbReference>
<reference evidence="2 3" key="1">
    <citation type="journal article" date="2016" name="Front. Microbiol.">
        <title>Comprehensive Phylogenetic Analysis of Bovine Non-aureus Staphylococci Species Based on Whole-Genome Sequencing.</title>
        <authorList>
            <person name="Naushad S."/>
            <person name="Barkema H.W."/>
            <person name="Luby C."/>
            <person name="Condas L.A."/>
            <person name="Nobrega D.B."/>
            <person name="Carson D.A."/>
            <person name="De Buck J."/>
        </authorList>
    </citation>
    <scope>NUCLEOTIDE SEQUENCE [LARGE SCALE GENOMIC DNA]</scope>
    <source>
        <strain evidence="2 3">SNUC 1388</strain>
    </source>
</reference>
<proteinExistence type="predicted"/>
<sequence>YDEVCLQDGHVWVGYNWNGYRYYLPIRTWNGASPNSSSYGLGDLWGVIS</sequence>
<name>A0A418HKB7_STAGA</name>
<dbReference type="Proteomes" id="UP000283576">
    <property type="component" value="Unassembled WGS sequence"/>
</dbReference>
<feature type="domain" description="SH3b" evidence="1">
    <location>
        <begin position="1"/>
        <end position="26"/>
    </location>
</feature>
<gene>
    <name evidence="2" type="ORF">BUZ01_14875</name>
</gene>
<evidence type="ECO:0000313" key="3">
    <source>
        <dbReference type="Proteomes" id="UP000283576"/>
    </source>
</evidence>
<protein>
    <recommendedName>
        <fullName evidence="1">SH3b domain-containing protein</fullName>
    </recommendedName>
</protein>
<comment type="caution">
    <text evidence="2">The sequence shown here is derived from an EMBL/GenBank/DDBJ whole genome shotgun (WGS) entry which is preliminary data.</text>
</comment>
<feature type="non-terminal residue" evidence="2">
    <location>
        <position position="1"/>
    </location>
</feature>
<dbReference type="RefSeq" id="WP_182475647.1">
    <property type="nucleotide sequence ID" value="NZ_QXRZ01000172.1"/>
</dbReference>
<dbReference type="InterPro" id="IPR003646">
    <property type="entry name" value="SH3-like_bac-type"/>
</dbReference>
<dbReference type="Pfam" id="PF08460">
    <property type="entry name" value="SH3_5"/>
    <property type="match status" value="1"/>
</dbReference>
<accession>A0A418HKB7</accession>
<dbReference type="Gene3D" id="2.30.30.40">
    <property type="entry name" value="SH3 Domains"/>
    <property type="match status" value="1"/>
</dbReference>
<dbReference type="AlphaFoldDB" id="A0A418HKB7"/>